<evidence type="ECO:0000259" key="2">
    <source>
        <dbReference type="Pfam" id="PF01936"/>
    </source>
</evidence>
<feature type="domain" description="NYN" evidence="2">
    <location>
        <begin position="4"/>
        <end position="166"/>
    </location>
</feature>
<name>A0A2W5KGD2_9ACTN</name>
<dbReference type="GO" id="GO:0004540">
    <property type="term" value="F:RNA nuclease activity"/>
    <property type="evidence" value="ECO:0007669"/>
    <property type="project" value="InterPro"/>
</dbReference>
<dbReference type="Gene3D" id="3.40.50.1010">
    <property type="entry name" value="5'-nuclease"/>
    <property type="match status" value="1"/>
</dbReference>
<feature type="compositionally biased region" description="Pro residues" evidence="1">
    <location>
        <begin position="289"/>
        <end position="301"/>
    </location>
</feature>
<dbReference type="PANTHER" id="PTHR35458:SF8">
    <property type="entry name" value="SLR0650 PROTEIN"/>
    <property type="match status" value="1"/>
</dbReference>
<dbReference type="InterPro" id="IPR047140">
    <property type="entry name" value="LabA"/>
</dbReference>
<evidence type="ECO:0000313" key="4">
    <source>
        <dbReference type="Proteomes" id="UP000248606"/>
    </source>
</evidence>
<feature type="compositionally biased region" description="Polar residues" evidence="1">
    <location>
        <begin position="198"/>
        <end position="217"/>
    </location>
</feature>
<reference evidence="3 4" key="1">
    <citation type="submission" date="2017-08" db="EMBL/GenBank/DDBJ databases">
        <title>Infants hospitalized years apart are colonized by the same room-sourced microbial strains.</title>
        <authorList>
            <person name="Brooks B."/>
            <person name="Olm M.R."/>
            <person name="Firek B.A."/>
            <person name="Baker R."/>
            <person name="Thomas B.C."/>
            <person name="Morowitz M.J."/>
            <person name="Banfield J.F."/>
        </authorList>
    </citation>
    <scope>NUCLEOTIDE SEQUENCE [LARGE SCALE GENOMIC DNA]</scope>
    <source>
        <strain evidence="3">S2_006_000_R1_57</strain>
    </source>
</reference>
<sequence length="415" mass="44770">MVDRVEVFVDTSYLLASFYNSWTTGARAQLEIDLPAVTDHLNTIVSNKLHLPVHRQLWYDGIPDSGPHRYQRTLRHIDGVQLRAGQLIEWGDRRTQKAVDTRLVADMVLRSIRGLVSDIVLVSGDADMIPGVEAAIDHGVRVHLIGFGWDSISNSLRSACDTVTVLDPREDFADCMHIDVLDPFHTDNTSEHSDLATDGQTNGPADSGTGNHSEQGNSDISSPVSSSDAANTTGSTAGNTGEGTAADMPGDMAHSSTATHPYASTGDTADEDENTDGANVPPTASPTAPLTPPPTAVPPVPTPLPMPAPMLVLLISPSTVSLTIVPSALLIVPIVLSPQILPCNPLNPRTRTLCRERLRILMTTMMSPPLRQLRLPTRRKPTMLRLKQVLSLTLHPIPPWMRNLPASQFTVPPPA</sequence>
<dbReference type="InterPro" id="IPR021139">
    <property type="entry name" value="NYN"/>
</dbReference>
<dbReference type="Proteomes" id="UP000248606">
    <property type="component" value="Unassembled WGS sequence"/>
</dbReference>
<dbReference type="Pfam" id="PF01936">
    <property type="entry name" value="NYN"/>
    <property type="match status" value="1"/>
</dbReference>
<protein>
    <submittedName>
        <fullName evidence="3">NYN domain-containing protein</fullName>
    </submittedName>
</protein>
<proteinExistence type="predicted"/>
<feature type="compositionally biased region" description="Low complexity" evidence="1">
    <location>
        <begin position="218"/>
        <end position="247"/>
    </location>
</feature>
<feature type="region of interest" description="Disordered" evidence="1">
    <location>
        <begin position="188"/>
        <end position="301"/>
    </location>
</feature>
<dbReference type="EMBL" id="QFOZ01000009">
    <property type="protein sequence ID" value="PZP88609.1"/>
    <property type="molecule type" value="Genomic_DNA"/>
</dbReference>
<accession>A0A2W5KGD2</accession>
<dbReference type="AlphaFoldDB" id="A0A2W5KGD2"/>
<dbReference type="PANTHER" id="PTHR35458">
    <property type="entry name" value="SLR0755 PROTEIN"/>
    <property type="match status" value="1"/>
</dbReference>
<gene>
    <name evidence="3" type="ORF">DI579_05670</name>
</gene>
<comment type="caution">
    <text evidence="3">The sequence shown here is derived from an EMBL/GenBank/DDBJ whole genome shotgun (WGS) entry which is preliminary data.</text>
</comment>
<evidence type="ECO:0000313" key="3">
    <source>
        <dbReference type="EMBL" id="PZP88609.1"/>
    </source>
</evidence>
<evidence type="ECO:0000256" key="1">
    <source>
        <dbReference type="SAM" id="MobiDB-lite"/>
    </source>
</evidence>
<organism evidence="3 4">
    <name type="scientific">Lawsonella clevelandensis</name>
    <dbReference type="NCBI Taxonomy" id="1528099"/>
    <lineage>
        <taxon>Bacteria</taxon>
        <taxon>Bacillati</taxon>
        <taxon>Actinomycetota</taxon>
        <taxon>Actinomycetes</taxon>
        <taxon>Mycobacteriales</taxon>
        <taxon>Lawsonellaceae</taxon>
        <taxon>Lawsonella</taxon>
    </lineage>
</organism>